<feature type="non-terminal residue" evidence="7">
    <location>
        <position position="184"/>
    </location>
</feature>
<keyword evidence="1" id="KW-0732">Signal</keyword>
<proteinExistence type="predicted"/>
<gene>
    <name evidence="7" type="primary">Igsf1</name>
    <name evidence="7" type="ORF">COLPIC_R01261</name>
</gene>
<keyword evidence="3" id="KW-1015">Disulfide bond</keyword>
<evidence type="ECO:0000259" key="6">
    <source>
        <dbReference type="PROSITE" id="PS50835"/>
    </source>
</evidence>
<comment type="caution">
    <text evidence="7">The sequence shown here is derived from an EMBL/GenBank/DDBJ whole genome shotgun (WGS) entry which is preliminary data.</text>
</comment>
<evidence type="ECO:0000256" key="1">
    <source>
        <dbReference type="ARBA" id="ARBA00022729"/>
    </source>
</evidence>
<dbReference type="InterPro" id="IPR007110">
    <property type="entry name" value="Ig-like_dom"/>
</dbReference>
<organism evidence="7 8">
    <name type="scientific">Columbina picui</name>
    <name type="common">Picui ground-dove</name>
    <dbReference type="NCBI Taxonomy" id="115618"/>
    <lineage>
        <taxon>Eukaryota</taxon>
        <taxon>Metazoa</taxon>
        <taxon>Chordata</taxon>
        <taxon>Craniata</taxon>
        <taxon>Vertebrata</taxon>
        <taxon>Euteleostomi</taxon>
        <taxon>Archelosauria</taxon>
        <taxon>Archosauria</taxon>
        <taxon>Dinosauria</taxon>
        <taxon>Saurischia</taxon>
        <taxon>Theropoda</taxon>
        <taxon>Coelurosauria</taxon>
        <taxon>Aves</taxon>
        <taxon>Neognathae</taxon>
        <taxon>Neoaves</taxon>
        <taxon>Columbimorphae</taxon>
        <taxon>Columbiformes</taxon>
        <taxon>Columbidae</taxon>
        <taxon>Columbina</taxon>
    </lineage>
</organism>
<dbReference type="InterPro" id="IPR036179">
    <property type="entry name" value="Ig-like_dom_sf"/>
</dbReference>
<dbReference type="FunFam" id="2.60.40.10:FF:000033">
    <property type="entry name" value="Killer cell immunoglobulin-like receptor"/>
    <property type="match status" value="1"/>
</dbReference>
<dbReference type="Pfam" id="PF13895">
    <property type="entry name" value="Ig_2"/>
    <property type="match status" value="1"/>
</dbReference>
<dbReference type="Proteomes" id="UP000530263">
    <property type="component" value="Unassembled WGS sequence"/>
</dbReference>
<evidence type="ECO:0000313" key="7">
    <source>
        <dbReference type="EMBL" id="NWQ82387.1"/>
    </source>
</evidence>
<accession>A0A7K4SBM6</accession>
<reference evidence="7 8" key="1">
    <citation type="submission" date="2019-09" db="EMBL/GenBank/DDBJ databases">
        <title>Bird 10,000 Genomes (B10K) Project - Family phase.</title>
        <authorList>
            <person name="Zhang G."/>
        </authorList>
    </citation>
    <scope>NUCLEOTIDE SEQUENCE [LARGE SCALE GENOMIC DNA]</scope>
    <source>
        <strain evidence="7">B10K-DU-021-26</strain>
        <tissue evidence="7">Mixed tissue sample</tissue>
    </source>
</reference>
<dbReference type="SMART" id="SM00409">
    <property type="entry name" value="IG"/>
    <property type="match status" value="2"/>
</dbReference>
<dbReference type="InterPro" id="IPR003599">
    <property type="entry name" value="Ig_sub"/>
</dbReference>
<dbReference type="AlphaFoldDB" id="A0A7K4SBM6"/>
<protein>
    <submittedName>
        <fullName evidence="7">IGSF1 protein</fullName>
    </submittedName>
</protein>
<keyword evidence="2" id="KW-0677">Repeat</keyword>
<dbReference type="SUPFAM" id="SSF48726">
    <property type="entry name" value="Immunoglobulin"/>
    <property type="match status" value="2"/>
</dbReference>
<dbReference type="InterPro" id="IPR013783">
    <property type="entry name" value="Ig-like_fold"/>
</dbReference>
<dbReference type="PROSITE" id="PS50835">
    <property type="entry name" value="IG_LIKE"/>
    <property type="match status" value="1"/>
</dbReference>
<dbReference type="PANTHER" id="PTHR11738:SF186">
    <property type="entry name" value="OSTEOCLAST-ASSOCIATED IMMUNOGLOBULIN-LIKE RECEPTOR"/>
    <property type="match status" value="1"/>
</dbReference>
<feature type="non-terminal residue" evidence="7">
    <location>
        <position position="1"/>
    </location>
</feature>
<dbReference type="EMBL" id="VYZG01002244">
    <property type="protein sequence ID" value="NWQ82387.1"/>
    <property type="molecule type" value="Genomic_DNA"/>
</dbReference>
<dbReference type="Gene3D" id="2.60.40.10">
    <property type="entry name" value="Immunoglobulins"/>
    <property type="match status" value="2"/>
</dbReference>
<sequence>GSPTVSIFLKPPGVIPPGGSTTICCSCQCDKGKFVLYRNGQQLLTLEPNGNRAEFSISNATQEDAGPYNCHYLDGGTVLSRSETLDVMVQEFHLPKPVLSVRPGQEVVAGAHVVFHCTIAHSSASCFLYLEGQNQAELFSKEQGDFNLSHVRKGNRGRYSCQCYTKGASFKWSAVSNTLDLVVK</sequence>
<dbReference type="InterPro" id="IPR050412">
    <property type="entry name" value="Ig-like_Receptors_ImmuneReg"/>
</dbReference>
<evidence type="ECO:0000256" key="5">
    <source>
        <dbReference type="ARBA" id="ARBA00023319"/>
    </source>
</evidence>
<dbReference type="PANTHER" id="PTHR11738">
    <property type="entry name" value="MHC CLASS I NK CELL RECEPTOR"/>
    <property type="match status" value="1"/>
</dbReference>
<evidence type="ECO:0000256" key="2">
    <source>
        <dbReference type="ARBA" id="ARBA00022737"/>
    </source>
</evidence>
<dbReference type="OrthoDB" id="9808644at2759"/>
<dbReference type="FunFam" id="2.60.40.10:FF:000049">
    <property type="entry name" value="Leukocyte immunoglobulin-like receptor subfamily B member 1"/>
    <property type="match status" value="1"/>
</dbReference>
<keyword evidence="4" id="KW-0325">Glycoprotein</keyword>
<name>A0A7K4SBM6_COLPI</name>
<dbReference type="GO" id="GO:0002764">
    <property type="term" value="P:immune response-regulating signaling pathway"/>
    <property type="evidence" value="ECO:0007669"/>
    <property type="project" value="TreeGrafter"/>
</dbReference>
<evidence type="ECO:0000256" key="4">
    <source>
        <dbReference type="ARBA" id="ARBA00023180"/>
    </source>
</evidence>
<feature type="domain" description="Ig-like" evidence="6">
    <location>
        <begin position="3"/>
        <end position="86"/>
    </location>
</feature>
<keyword evidence="8" id="KW-1185">Reference proteome</keyword>
<evidence type="ECO:0000256" key="3">
    <source>
        <dbReference type="ARBA" id="ARBA00023157"/>
    </source>
</evidence>
<evidence type="ECO:0000313" key="8">
    <source>
        <dbReference type="Proteomes" id="UP000530263"/>
    </source>
</evidence>
<keyword evidence="5" id="KW-0393">Immunoglobulin domain</keyword>